<evidence type="ECO:0000256" key="1">
    <source>
        <dbReference type="SAM" id="MobiDB-lite"/>
    </source>
</evidence>
<evidence type="ECO:0000313" key="3">
    <source>
        <dbReference type="EMBL" id="RDB14634.1"/>
    </source>
</evidence>
<dbReference type="OrthoDB" id="3266087at2759"/>
<organism evidence="3 4">
    <name type="scientific">Hypsizygus marmoreus</name>
    <name type="common">White beech mushroom</name>
    <name type="synonym">Agaricus marmoreus</name>
    <dbReference type="NCBI Taxonomy" id="39966"/>
    <lineage>
        <taxon>Eukaryota</taxon>
        <taxon>Fungi</taxon>
        <taxon>Dikarya</taxon>
        <taxon>Basidiomycota</taxon>
        <taxon>Agaricomycotina</taxon>
        <taxon>Agaricomycetes</taxon>
        <taxon>Agaricomycetidae</taxon>
        <taxon>Agaricales</taxon>
        <taxon>Tricholomatineae</taxon>
        <taxon>Lyophyllaceae</taxon>
        <taxon>Hypsizygus</taxon>
    </lineage>
</organism>
<feature type="compositionally biased region" description="Polar residues" evidence="1">
    <location>
        <begin position="205"/>
        <end position="224"/>
    </location>
</feature>
<dbReference type="AlphaFoldDB" id="A0A369J546"/>
<keyword evidence="2" id="KW-0812">Transmembrane</keyword>
<feature type="region of interest" description="Disordered" evidence="1">
    <location>
        <begin position="707"/>
        <end position="739"/>
    </location>
</feature>
<comment type="caution">
    <text evidence="3">The sequence shown here is derived from an EMBL/GenBank/DDBJ whole genome shotgun (WGS) entry which is preliminary data.</text>
</comment>
<feature type="compositionally biased region" description="Polar residues" evidence="1">
    <location>
        <begin position="445"/>
        <end position="467"/>
    </location>
</feature>
<feature type="region of interest" description="Disordered" evidence="1">
    <location>
        <begin position="1"/>
        <end position="48"/>
    </location>
</feature>
<keyword evidence="2" id="KW-1133">Transmembrane helix</keyword>
<dbReference type="Proteomes" id="UP000076154">
    <property type="component" value="Unassembled WGS sequence"/>
</dbReference>
<evidence type="ECO:0000256" key="2">
    <source>
        <dbReference type="SAM" id="Phobius"/>
    </source>
</evidence>
<sequence length="836" mass="91040">MPSFLARLRGKSVSRRVNSAQESRNASATTEHGEVFKSTSQARHDARIDRRIHPDLNSVLEQDPISASTNQAPLSNTKSQVQDHGNIETSVEFVPLHPRARIGPKNDNMQPVGELTDLRHSWTTLIATVSLSTEERYSPKDAVPRPDRSLSTSAASMTTAQNISDDTFGQSKLKGSYARNSTIPVTPDKPTSDSDTRRTSQRSTPASTSSFDSNGHRNASSSGNTFGIPSPPSSGFTFGSRRKSHVSTDTLPPMPPLDHPAFLSSSTQRVLRDPAVYQAFPELSSQADAGSTSRLPRHSHSLPSISQRHRTPSNKQRRKRARTQSKTKPMETFSMMSMPKPFQVTNGRHSQHKRSQSSISNRSSRRTSADFSALQACASNGFTGSWEAEFSKEMVRISLGVDKQGRPGTQHTAGTKSGHARGNLSIRTPGLGSPFLLQHAHTHNIPATTSADHYTSPNSHPATTGTTETKELSPEMSKSTSRPLDVKRSSPERIRTPSPPPKLNTIPYPSHVVPSTSLLAPPALSFTAATPEASPISPTERPTLQPAPMTENAVSALRVPNTPPAAKTTSSPNHKGKRKADEAGVEGGGTPPKENLEPRATFAIVPRPHRASANSNSTRAPSSYHRKRPRLSPTPESRPPSRSSSDIKPTQDAGKTGSWSSRHSGYAGSQRHQVPPPVHQQPQRAPSRRSISQASIPISALISPHAPSITRSSSFHMRDPRKPASIQPTPWTLSFASGPAEPNEGWRGWAERGGSPLHAWLFFIGFLLFPTWWVASFTTIPKTRRLGGSEQEKGVVLDDPQVEFDAKSWRTRCRVMAIISLFTYIPFIILVAIFAS</sequence>
<name>A0A369J546_HYPMA</name>
<feature type="region of interest" description="Disordered" evidence="1">
    <location>
        <begin position="135"/>
        <end position="262"/>
    </location>
</feature>
<feature type="compositionally biased region" description="Basic and acidic residues" evidence="1">
    <location>
        <begin position="484"/>
        <end position="495"/>
    </location>
</feature>
<feature type="region of interest" description="Disordered" evidence="1">
    <location>
        <begin position="557"/>
        <end position="692"/>
    </location>
</feature>
<proteinExistence type="predicted"/>
<protein>
    <submittedName>
        <fullName evidence="3">Uncharacterized protein</fullName>
    </submittedName>
</protein>
<feature type="compositionally biased region" description="Basic and acidic residues" evidence="1">
    <location>
        <begin position="135"/>
        <end position="148"/>
    </location>
</feature>
<feature type="compositionally biased region" description="Basic residues" evidence="1">
    <location>
        <begin position="307"/>
        <end position="325"/>
    </location>
</feature>
<dbReference type="InParanoid" id="A0A369J546"/>
<keyword evidence="2" id="KW-0472">Membrane</keyword>
<dbReference type="EMBL" id="LUEZ02000096">
    <property type="protein sequence ID" value="RDB14634.1"/>
    <property type="molecule type" value="Genomic_DNA"/>
</dbReference>
<feature type="compositionally biased region" description="Low complexity" evidence="1">
    <location>
        <begin position="225"/>
        <end position="239"/>
    </location>
</feature>
<feature type="compositionally biased region" description="Low complexity" evidence="1">
    <location>
        <begin position="151"/>
        <end position="160"/>
    </location>
</feature>
<feature type="region of interest" description="Disordered" evidence="1">
    <location>
        <begin position="286"/>
        <end position="366"/>
    </location>
</feature>
<reference evidence="3" key="1">
    <citation type="submission" date="2018-04" db="EMBL/GenBank/DDBJ databases">
        <title>Whole genome sequencing of Hypsizygus marmoreus.</title>
        <authorList>
            <person name="Choi I.-G."/>
            <person name="Min B."/>
            <person name="Kim J.-G."/>
            <person name="Kim S."/>
            <person name="Oh Y.-L."/>
            <person name="Kong W.-S."/>
            <person name="Park H."/>
            <person name="Jeong J."/>
            <person name="Song E.-S."/>
        </authorList>
    </citation>
    <scope>NUCLEOTIDE SEQUENCE [LARGE SCALE GENOMIC DNA]</scope>
    <source>
        <strain evidence="3">51987-8</strain>
    </source>
</reference>
<feature type="compositionally biased region" description="Polar residues" evidence="1">
    <location>
        <begin position="161"/>
        <end position="170"/>
    </location>
</feature>
<feature type="transmembrane region" description="Helical" evidence="2">
    <location>
        <begin position="815"/>
        <end position="835"/>
    </location>
</feature>
<feature type="region of interest" description="Disordered" evidence="1">
    <location>
        <begin position="402"/>
        <end position="509"/>
    </location>
</feature>
<feature type="compositionally biased region" description="Polar residues" evidence="1">
    <location>
        <begin position="612"/>
        <end position="621"/>
    </location>
</feature>
<feature type="transmembrane region" description="Helical" evidence="2">
    <location>
        <begin position="757"/>
        <end position="775"/>
    </location>
</feature>
<feature type="compositionally biased region" description="Polar residues" evidence="1">
    <location>
        <begin position="726"/>
        <end position="735"/>
    </location>
</feature>
<gene>
    <name evidence="3" type="ORF">Hypma_016301</name>
</gene>
<accession>A0A369J546</accession>
<keyword evidence="4" id="KW-1185">Reference proteome</keyword>
<feature type="compositionally biased region" description="Polar residues" evidence="1">
    <location>
        <begin position="15"/>
        <end position="30"/>
    </location>
</feature>
<evidence type="ECO:0000313" key="4">
    <source>
        <dbReference type="Proteomes" id="UP000076154"/>
    </source>
</evidence>
<feature type="compositionally biased region" description="Low complexity" evidence="1">
    <location>
        <begin position="631"/>
        <end position="644"/>
    </location>
</feature>